<organism evidence="1 2">
    <name type="scientific">Caerostris extrusa</name>
    <name type="common">Bark spider</name>
    <name type="synonym">Caerostris bankana</name>
    <dbReference type="NCBI Taxonomy" id="172846"/>
    <lineage>
        <taxon>Eukaryota</taxon>
        <taxon>Metazoa</taxon>
        <taxon>Ecdysozoa</taxon>
        <taxon>Arthropoda</taxon>
        <taxon>Chelicerata</taxon>
        <taxon>Arachnida</taxon>
        <taxon>Araneae</taxon>
        <taxon>Araneomorphae</taxon>
        <taxon>Entelegynae</taxon>
        <taxon>Araneoidea</taxon>
        <taxon>Araneidae</taxon>
        <taxon>Caerostris</taxon>
    </lineage>
</organism>
<gene>
    <name evidence="1" type="ORF">CEXT_713801</name>
</gene>
<dbReference type="Proteomes" id="UP001054945">
    <property type="component" value="Unassembled WGS sequence"/>
</dbReference>
<keyword evidence="2" id="KW-1185">Reference proteome</keyword>
<sequence>MGRIEYKGNPLPQRI</sequence>
<reference evidence="1 2" key="1">
    <citation type="submission" date="2021-06" db="EMBL/GenBank/DDBJ databases">
        <title>Caerostris extrusa draft genome.</title>
        <authorList>
            <person name="Kono N."/>
            <person name="Arakawa K."/>
        </authorList>
    </citation>
    <scope>NUCLEOTIDE SEQUENCE [LARGE SCALE GENOMIC DNA]</scope>
</reference>
<accession>A0AAV4MS65</accession>
<dbReference type="EMBL" id="BPLR01020159">
    <property type="protein sequence ID" value="GIX75322.1"/>
    <property type="molecule type" value="Genomic_DNA"/>
</dbReference>
<comment type="caution">
    <text evidence="1">The sequence shown here is derived from an EMBL/GenBank/DDBJ whole genome shotgun (WGS) entry which is preliminary data.</text>
</comment>
<evidence type="ECO:0000313" key="1">
    <source>
        <dbReference type="EMBL" id="GIX75322.1"/>
    </source>
</evidence>
<name>A0AAV4MS65_CAEEX</name>
<feature type="non-terminal residue" evidence="1">
    <location>
        <position position="15"/>
    </location>
</feature>
<evidence type="ECO:0000313" key="2">
    <source>
        <dbReference type="Proteomes" id="UP001054945"/>
    </source>
</evidence>
<protein>
    <submittedName>
        <fullName evidence="1">Uncharacterized protein</fullName>
    </submittedName>
</protein>
<proteinExistence type="predicted"/>